<protein>
    <submittedName>
        <fullName evidence="1">Uncharacterized protein</fullName>
    </submittedName>
</protein>
<comment type="caution">
    <text evidence="1">The sequence shown here is derived from an EMBL/GenBank/DDBJ whole genome shotgun (WGS) entry which is preliminary data.</text>
</comment>
<proteinExistence type="predicted"/>
<name>A0ACC8XH86_9FIRM</name>
<organism evidence="1 2">
    <name type="scientific">Candidatus Epulonipiscium fishelsonii</name>
    <dbReference type="NCBI Taxonomy" id="77094"/>
    <lineage>
        <taxon>Bacteria</taxon>
        <taxon>Bacillati</taxon>
        <taxon>Bacillota</taxon>
        <taxon>Clostridia</taxon>
        <taxon>Lachnospirales</taxon>
        <taxon>Lachnospiraceae</taxon>
        <taxon>Candidatus Epulonipiscium</taxon>
    </lineage>
</organism>
<dbReference type="EMBL" id="LJDB01000001">
    <property type="protein sequence ID" value="ONI43031.1"/>
    <property type="molecule type" value="Genomic_DNA"/>
</dbReference>
<sequence length="376" mass="43483">MKILLSLILGLITNYSVVQANTDILTYEETPVIAQDLNSDNILHNENLQKSWYFLENQLYVSYDKGNTFKKLYTFYYGNIIDLQIVGDQILVATIEYYDGNSGMKYSTDFGKTFNSLIDVQATAQISYEQVDKIPVLLYHDFHPTNLDYATLLYEDFIQQLDYLKTEGYSTITVDDLHKISTGNQIMPKKPIIICADDAYLSNYTFMYPELQKRNMSATIFVISDTVNRSSRNEYISERGTISWEQAKEMVQNDVIDIQLHTFDSHYEIQKNNAPIGIFATPLENETEDDYRKRIALDIKNNIMDIENHLGYTPVGFAYPYGSYSEIAEEILKENGVKFTFTTKSGFLELDENFYLIDRLIIGGTESFERFVNRLK</sequence>
<gene>
    <name evidence="1" type="ORF">AN396_00280</name>
</gene>
<dbReference type="Proteomes" id="UP000188605">
    <property type="component" value="Unassembled WGS sequence"/>
</dbReference>
<accession>A0ACC8XH86</accession>
<keyword evidence="2" id="KW-1185">Reference proteome</keyword>
<reference evidence="1" key="1">
    <citation type="submission" date="2016-08" db="EMBL/GenBank/DDBJ databases">
        <authorList>
            <person name="Ngugi D.K."/>
            <person name="Miyake S."/>
            <person name="Stingl U."/>
        </authorList>
    </citation>
    <scope>NUCLEOTIDE SEQUENCE</scope>
    <source>
        <strain evidence="1">SCG-B11WGA-EpuloA1</strain>
    </source>
</reference>
<evidence type="ECO:0000313" key="2">
    <source>
        <dbReference type="Proteomes" id="UP000188605"/>
    </source>
</evidence>
<evidence type="ECO:0000313" key="1">
    <source>
        <dbReference type="EMBL" id="ONI43031.1"/>
    </source>
</evidence>